<organism evidence="1 3">
    <name type="scientific">Streptococcus alactolyticus</name>
    <dbReference type="NCBI Taxonomy" id="29389"/>
    <lineage>
        <taxon>Bacteria</taxon>
        <taxon>Bacillati</taxon>
        <taxon>Bacillota</taxon>
        <taxon>Bacilli</taxon>
        <taxon>Lactobacillales</taxon>
        <taxon>Streptococcaceae</taxon>
        <taxon>Streptococcus</taxon>
    </lineage>
</organism>
<accession>A0A6N7X5W0</accession>
<evidence type="ECO:0000313" key="4">
    <source>
        <dbReference type="Proteomes" id="UP001212085"/>
    </source>
</evidence>
<keyword evidence="4" id="KW-1185">Reference proteome</keyword>
<proteinExistence type="predicted"/>
<sequence length="102" mass="12365">MFSKRRKRKRITFYHQIELVYNNPSLKISKDLRKALLESALGLEKGDRIAYLAYRLYPFVCDEILNQKANRNDELIVLQKYLERTRWKYYWGVVLSMAFARQ</sequence>
<protein>
    <submittedName>
        <fullName evidence="1">Bacteriocin immunity protein</fullName>
    </submittedName>
</protein>
<dbReference type="InterPro" id="IPR015046">
    <property type="entry name" value="LciA_Immunity-like"/>
</dbReference>
<gene>
    <name evidence="1" type="ORF">FYJ82_05365</name>
    <name evidence="2" type="ORF">O6R09_09035</name>
</gene>
<dbReference type="Proteomes" id="UP000471052">
    <property type="component" value="Unassembled WGS sequence"/>
</dbReference>
<dbReference type="Proteomes" id="UP001212085">
    <property type="component" value="Chromosome"/>
</dbReference>
<dbReference type="EMBL" id="VUNP01000019">
    <property type="protein sequence ID" value="MST53824.1"/>
    <property type="molecule type" value="Genomic_DNA"/>
</dbReference>
<dbReference type="Pfam" id="PF08951">
    <property type="entry name" value="EntA_Immun"/>
    <property type="match status" value="1"/>
</dbReference>
<name>A0A6N7X5W0_STRAY</name>
<reference evidence="2 4" key="2">
    <citation type="submission" date="2022-12" db="EMBL/GenBank/DDBJ databases">
        <title>Streptococcus alactolyticus LGM, complete genome.</title>
        <authorList>
            <person name="Liu Z."/>
            <person name="Mu C."/>
            <person name="Zhu W."/>
        </authorList>
    </citation>
    <scope>NUCLEOTIDE SEQUENCE [LARGE SCALE GENOMIC DNA]</scope>
    <source>
        <strain evidence="2 4">LGM</strain>
    </source>
</reference>
<dbReference type="AlphaFoldDB" id="A0A6N7X5W0"/>
<evidence type="ECO:0000313" key="3">
    <source>
        <dbReference type="Proteomes" id="UP000471052"/>
    </source>
</evidence>
<dbReference type="EMBL" id="CP114883">
    <property type="protein sequence ID" value="WBB07273.1"/>
    <property type="molecule type" value="Genomic_DNA"/>
</dbReference>
<dbReference type="SUPFAM" id="SSF109797">
    <property type="entry name" value="Bacteriocin immunity protein-like"/>
    <property type="match status" value="1"/>
</dbReference>
<reference evidence="1 3" key="1">
    <citation type="submission" date="2019-08" db="EMBL/GenBank/DDBJ databases">
        <title>In-depth cultivation of the pig gut microbiome towards novel bacterial diversity and tailored functional studies.</title>
        <authorList>
            <person name="Wylensek D."/>
            <person name="Hitch T.C.A."/>
            <person name="Clavel T."/>
        </authorList>
    </citation>
    <scope>NUCLEOTIDE SEQUENCE [LARGE SCALE GENOMIC DNA]</scope>
    <source>
        <strain evidence="1 3">BL-178-WT-3A</strain>
    </source>
</reference>
<evidence type="ECO:0000313" key="2">
    <source>
        <dbReference type="EMBL" id="WBB07273.1"/>
    </source>
</evidence>
<dbReference type="OrthoDB" id="2230615at2"/>
<evidence type="ECO:0000313" key="1">
    <source>
        <dbReference type="EMBL" id="MST53824.1"/>
    </source>
</evidence>